<dbReference type="Proteomes" id="UP000769528">
    <property type="component" value="Unassembled WGS sequence"/>
</dbReference>
<dbReference type="PROSITE" id="PS00804">
    <property type="entry name" value="CALRETICULIN_2"/>
    <property type="match status" value="1"/>
</dbReference>
<accession>A0A9P8TAT4</accession>
<dbReference type="GO" id="GO:0051082">
    <property type="term" value="F:unfolded protein binding"/>
    <property type="evidence" value="ECO:0007669"/>
    <property type="project" value="InterPro"/>
</dbReference>
<dbReference type="InterPro" id="IPR009033">
    <property type="entry name" value="Calreticulin/calnexin_P_dom_sf"/>
</dbReference>
<keyword evidence="5 9" id="KW-1133">Transmembrane helix</keyword>
<evidence type="ECO:0008006" key="12">
    <source>
        <dbReference type="Google" id="ProtNLM"/>
    </source>
</evidence>
<keyword evidence="6 9" id="KW-0472">Membrane</keyword>
<feature type="disulfide bond" evidence="8">
    <location>
        <begin position="128"/>
        <end position="162"/>
    </location>
</feature>
<dbReference type="GO" id="GO:0005509">
    <property type="term" value="F:calcium ion binding"/>
    <property type="evidence" value="ECO:0007669"/>
    <property type="project" value="InterPro"/>
</dbReference>
<dbReference type="Gene3D" id="2.10.250.10">
    <property type="entry name" value="Calreticulin/calnexin, P domain"/>
    <property type="match status" value="1"/>
</dbReference>
<evidence type="ECO:0000256" key="2">
    <source>
        <dbReference type="ARBA" id="ARBA00010983"/>
    </source>
</evidence>
<organism evidence="10 11">
    <name type="scientific">Wickerhamomyces mucosus</name>
    <dbReference type="NCBI Taxonomy" id="1378264"/>
    <lineage>
        <taxon>Eukaryota</taxon>
        <taxon>Fungi</taxon>
        <taxon>Dikarya</taxon>
        <taxon>Ascomycota</taxon>
        <taxon>Saccharomycotina</taxon>
        <taxon>Saccharomycetes</taxon>
        <taxon>Phaffomycetales</taxon>
        <taxon>Wickerhamomycetaceae</taxon>
        <taxon>Wickerhamomyces</taxon>
    </lineage>
</organism>
<gene>
    <name evidence="10" type="ORF">WICMUC_004144</name>
</gene>
<name>A0A9P8TAT4_9ASCO</name>
<comment type="subcellular location">
    <subcellularLocation>
        <location evidence="1">Endoplasmic reticulum membrane</location>
        <topology evidence="1">Single-pass membrane protein</topology>
    </subcellularLocation>
</comment>
<dbReference type="PRINTS" id="PR00626">
    <property type="entry name" value="CALRETICULIN"/>
</dbReference>
<dbReference type="FunFam" id="2.10.250.10:FF:000001">
    <property type="entry name" value="Calnexin homolog"/>
    <property type="match status" value="1"/>
</dbReference>
<feature type="transmembrane region" description="Helical" evidence="9">
    <location>
        <begin position="494"/>
        <end position="519"/>
    </location>
</feature>
<dbReference type="GO" id="GO:0036503">
    <property type="term" value="P:ERAD pathway"/>
    <property type="evidence" value="ECO:0007669"/>
    <property type="project" value="TreeGrafter"/>
</dbReference>
<keyword evidence="11" id="KW-1185">Reference proteome</keyword>
<proteinExistence type="inferred from homology"/>
<reference evidence="10" key="1">
    <citation type="journal article" date="2021" name="Open Biol.">
        <title>Shared evolutionary footprints suggest mitochondrial oxidative damage underlies multiple complex I losses in fungi.</title>
        <authorList>
            <person name="Schikora-Tamarit M.A."/>
            <person name="Marcet-Houben M."/>
            <person name="Nosek J."/>
            <person name="Gabaldon T."/>
        </authorList>
    </citation>
    <scope>NUCLEOTIDE SEQUENCE</scope>
    <source>
        <strain evidence="10">CBS6341</strain>
    </source>
</reference>
<dbReference type="Gene3D" id="2.60.120.200">
    <property type="match status" value="1"/>
</dbReference>
<reference evidence="10" key="2">
    <citation type="submission" date="2021-01" db="EMBL/GenBank/DDBJ databases">
        <authorList>
            <person name="Schikora-Tamarit M.A."/>
        </authorList>
    </citation>
    <scope>NUCLEOTIDE SEQUENCE</scope>
    <source>
        <strain evidence="10">CBS6341</strain>
    </source>
</reference>
<dbReference type="InterPro" id="IPR013320">
    <property type="entry name" value="ConA-like_dom_sf"/>
</dbReference>
<evidence type="ECO:0000256" key="4">
    <source>
        <dbReference type="ARBA" id="ARBA00022824"/>
    </source>
</evidence>
<dbReference type="Pfam" id="PF00262">
    <property type="entry name" value="Calreticulin"/>
    <property type="match status" value="1"/>
</dbReference>
<evidence type="ECO:0000256" key="1">
    <source>
        <dbReference type="ARBA" id="ARBA00004389"/>
    </source>
</evidence>
<evidence type="ECO:0000313" key="10">
    <source>
        <dbReference type="EMBL" id="KAH3672738.1"/>
    </source>
</evidence>
<dbReference type="AlphaFoldDB" id="A0A9P8TAT4"/>
<dbReference type="InterPro" id="IPR018124">
    <property type="entry name" value="Calret/calnex_CS"/>
</dbReference>
<dbReference type="PANTHER" id="PTHR11073">
    <property type="entry name" value="CALRETICULIN AND CALNEXIN"/>
    <property type="match status" value="1"/>
</dbReference>
<keyword evidence="8" id="KW-1015">Disulfide bond</keyword>
<evidence type="ECO:0000256" key="9">
    <source>
        <dbReference type="RuleBase" id="RU362126"/>
    </source>
</evidence>
<dbReference type="InterPro" id="IPR001580">
    <property type="entry name" value="Calret/calnex"/>
</dbReference>
<keyword evidence="4 9" id="KW-0256">Endoplasmic reticulum</keyword>
<evidence type="ECO:0000256" key="8">
    <source>
        <dbReference type="PIRSR" id="PIRSR601580-3"/>
    </source>
</evidence>
<keyword evidence="7 9" id="KW-0143">Chaperone</keyword>
<evidence type="ECO:0000256" key="5">
    <source>
        <dbReference type="ARBA" id="ARBA00022989"/>
    </source>
</evidence>
<dbReference type="SUPFAM" id="SSF49899">
    <property type="entry name" value="Concanavalin A-like lectins/glucanases"/>
    <property type="match status" value="1"/>
</dbReference>
<dbReference type="OrthoDB" id="1938156at2759"/>
<comment type="similarity">
    <text evidence="2 9">Belongs to the calreticulin family.</text>
</comment>
<dbReference type="PANTHER" id="PTHR11073:SF1">
    <property type="entry name" value="CALNEXIN 14D-RELATED"/>
    <property type="match status" value="1"/>
</dbReference>
<keyword evidence="3 9" id="KW-0812">Transmembrane</keyword>
<dbReference type="EMBL" id="JAEUBF010001113">
    <property type="protein sequence ID" value="KAH3672738.1"/>
    <property type="molecule type" value="Genomic_DNA"/>
</dbReference>
<dbReference type="PROSITE" id="PS00803">
    <property type="entry name" value="CALRETICULIN_1"/>
    <property type="match status" value="1"/>
</dbReference>
<evidence type="ECO:0000256" key="6">
    <source>
        <dbReference type="ARBA" id="ARBA00023136"/>
    </source>
</evidence>
<sequence length="570" mass="65358">MKISSIAFPLGVAIFSQAEELIDLNTEFTPFDKSKLAPTSFFEQFNSDDWSDLWKISRSKRNEEFAYNGEWSVEESIAYSAFKNDRGLVLKTPAAHHAISAKLPHEFDNNNNTLALQYEVKTQEGLKCGGAYLKLLNAGSIDDNNEFDSDTPYQVMFGPDRCGSNDQIHFIVRRFDKDVEKVIEKHLKFPPRSIRSNISTLYTLIIEPNQNFQIRINGEVVKYGNLLEKGTFQPEFIPPKHILDPEDIKPETWDDRLYILDPDFPNKPDDWDEQQPFYIEDPNDKIPEGWLIDEPKLVIDENALKPEEWDDEEDGEWIAPSIPNPKCEVGCGIWKPKFIENPKYKGNWVQPEIENPNYQGEWVPRSIENPNYFEDNPSNLEEKVGYLGFELWSIENNIFFDNIYLGHSIAEAELIGNETFIPKYLLEKNAISQALQKEKPLSESNVKDSKDVKLPILTVLKTELAIFLANGRLYADELRKSPWETLSQRPIEAFTYGGILASLTSLVLSIWSIILNAVVPRSPISNSSYKRTPKESEIIGNNLIKESVEETGIKVNETEAFNRKLHEAQN</sequence>
<dbReference type="GO" id="GO:0005789">
    <property type="term" value="C:endoplasmic reticulum membrane"/>
    <property type="evidence" value="ECO:0007669"/>
    <property type="project" value="UniProtKB-SubCell"/>
</dbReference>
<dbReference type="GO" id="GO:0006457">
    <property type="term" value="P:protein folding"/>
    <property type="evidence" value="ECO:0007669"/>
    <property type="project" value="InterPro"/>
</dbReference>
<protein>
    <recommendedName>
        <fullName evidence="12">Calnexin</fullName>
    </recommendedName>
</protein>
<evidence type="ECO:0000313" key="11">
    <source>
        <dbReference type="Proteomes" id="UP000769528"/>
    </source>
</evidence>
<evidence type="ECO:0000256" key="7">
    <source>
        <dbReference type="ARBA" id="ARBA00023186"/>
    </source>
</evidence>
<dbReference type="SUPFAM" id="SSF63887">
    <property type="entry name" value="P-domain of calnexin/calreticulin"/>
    <property type="match status" value="1"/>
</dbReference>
<evidence type="ECO:0000256" key="3">
    <source>
        <dbReference type="ARBA" id="ARBA00022692"/>
    </source>
</evidence>
<comment type="caution">
    <text evidence="10">The sequence shown here is derived from an EMBL/GenBank/DDBJ whole genome shotgun (WGS) entry which is preliminary data.</text>
</comment>